<comment type="caution">
    <text evidence="3">The sequence shown here is derived from an EMBL/GenBank/DDBJ whole genome shotgun (WGS) entry which is preliminary data.</text>
</comment>
<evidence type="ECO:0000313" key="2">
    <source>
        <dbReference type="EMBL" id="KAF6025538.1"/>
    </source>
</evidence>
<dbReference type="InterPro" id="IPR002138">
    <property type="entry name" value="Pept_C14_p10"/>
</dbReference>
<evidence type="ECO:0000313" key="4">
    <source>
        <dbReference type="Proteomes" id="UP000593567"/>
    </source>
</evidence>
<reference evidence="3 4" key="1">
    <citation type="submission" date="2019-09" db="EMBL/GenBank/DDBJ databases">
        <authorList>
            <person name="Raiko M."/>
            <person name="Komissarov A."/>
            <person name="Rhodes A."/>
            <person name="Kliver S."/>
            <person name="Lim-Fong G."/>
            <person name="Kwan J."/>
            <person name="O'Brien S.J."/>
            <person name="Lopez J.V."/>
        </authorList>
    </citation>
    <scope>NUCLEOTIDE SEQUENCE [LARGE SCALE GENOMIC DNA]</scope>
    <source>
        <strain evidence="3">Kwan_BN1</strain>
    </source>
</reference>
<organism evidence="3 4">
    <name type="scientific">Bugula neritina</name>
    <name type="common">Brown bryozoan</name>
    <name type="synonym">Sertularia neritina</name>
    <dbReference type="NCBI Taxonomy" id="10212"/>
    <lineage>
        <taxon>Eukaryota</taxon>
        <taxon>Metazoa</taxon>
        <taxon>Spiralia</taxon>
        <taxon>Lophotrochozoa</taxon>
        <taxon>Bryozoa</taxon>
        <taxon>Gymnolaemata</taxon>
        <taxon>Cheilostomatida</taxon>
        <taxon>Flustrina</taxon>
        <taxon>Buguloidea</taxon>
        <taxon>Bugulidae</taxon>
        <taxon>Bugula</taxon>
    </lineage>
</organism>
<evidence type="ECO:0000313" key="3">
    <source>
        <dbReference type="EMBL" id="KAF6041316.1"/>
    </source>
</evidence>
<dbReference type="AlphaFoldDB" id="A0A7J7KSX5"/>
<proteinExistence type="predicted"/>
<dbReference type="EMBL" id="VXIV02000060">
    <property type="protein sequence ID" value="KAF6041316.1"/>
    <property type="molecule type" value="Genomic_DNA"/>
</dbReference>
<dbReference type="GO" id="GO:0006508">
    <property type="term" value="P:proteolysis"/>
    <property type="evidence" value="ECO:0007669"/>
    <property type="project" value="InterPro"/>
</dbReference>
<dbReference type="GO" id="GO:0004197">
    <property type="term" value="F:cysteine-type endopeptidase activity"/>
    <property type="evidence" value="ECO:0007669"/>
    <property type="project" value="InterPro"/>
</dbReference>
<gene>
    <name evidence="3" type="ORF">EB796_000365</name>
    <name evidence="2" type="ORF">EB796_016148</name>
</gene>
<protein>
    <recommendedName>
        <fullName evidence="1">Caspase family p10 domain-containing protein</fullName>
    </recommendedName>
</protein>
<dbReference type="PROSITE" id="PS50207">
    <property type="entry name" value="CASPASE_P10"/>
    <property type="match status" value="1"/>
</dbReference>
<dbReference type="Proteomes" id="UP000593567">
    <property type="component" value="Unassembled WGS sequence"/>
</dbReference>
<reference evidence="3 4" key="2">
    <citation type="submission" date="2020-06" db="EMBL/GenBank/DDBJ databases">
        <title>Draft genome of Bugula neritina, a colonial animal packing powerful symbionts and potential medicines.</title>
        <authorList>
            <person name="Rayko M."/>
        </authorList>
    </citation>
    <scope>NUCLEOTIDE SEQUENCE [LARGE SCALE GENOMIC DNA]</scope>
    <source>
        <strain evidence="3">Kwan_BN1</strain>
    </source>
</reference>
<evidence type="ECO:0000259" key="1">
    <source>
        <dbReference type="PROSITE" id="PS50207"/>
    </source>
</evidence>
<accession>A0A7J7KSX5</accession>
<feature type="domain" description="Caspase family p10" evidence="1">
    <location>
        <begin position="76"/>
        <end position="108"/>
    </location>
</feature>
<sequence>MLVLDKADDLGFYTTDSKTKVEVKAEPPFPGDQPATNDLFILRASFLGQSNNQTSRGFFKIKYQLLPFSETFQARTWLIRALVYALYTYACDKDIQSIFEEVKEIVKEKSLLASRRNIDVGDNNQHLNVFQQRKDNFSCILNLTLQHLSRFLLALISL</sequence>
<name>A0A7J7KSX5_BUGNE</name>
<dbReference type="EMBL" id="VXIV02002445">
    <property type="protein sequence ID" value="KAF6025538.1"/>
    <property type="molecule type" value="Genomic_DNA"/>
</dbReference>
<keyword evidence="4" id="KW-1185">Reference proteome</keyword>